<feature type="domain" description="Cytochrome C Planctomycete-type" evidence="3">
    <location>
        <begin position="51"/>
        <end position="111"/>
    </location>
</feature>
<dbReference type="Proteomes" id="UP000318704">
    <property type="component" value="Chromosome"/>
</dbReference>
<dbReference type="KEGG" id="gaw:V144x_11760"/>
<evidence type="ECO:0000313" key="5">
    <source>
        <dbReference type="Proteomes" id="UP000318704"/>
    </source>
</evidence>
<dbReference type="PANTHER" id="PTHR35889:SF3">
    <property type="entry name" value="F-BOX DOMAIN-CONTAINING PROTEIN"/>
    <property type="match status" value="1"/>
</dbReference>
<protein>
    <submittedName>
        <fullName evidence="4">Planctomycete cytochrome C</fullName>
    </submittedName>
</protein>
<proteinExistence type="predicted"/>
<dbReference type="RefSeq" id="WP_232102726.1">
    <property type="nucleotide sequence ID" value="NZ_CP037920.1"/>
</dbReference>
<evidence type="ECO:0000259" key="3">
    <source>
        <dbReference type="Pfam" id="PF07635"/>
    </source>
</evidence>
<dbReference type="InterPro" id="IPR011429">
    <property type="entry name" value="Cyt_c_Planctomycete-type"/>
</dbReference>
<feature type="domain" description="DUF1549" evidence="1">
    <location>
        <begin position="160"/>
        <end position="365"/>
    </location>
</feature>
<evidence type="ECO:0000313" key="4">
    <source>
        <dbReference type="EMBL" id="QDT95729.1"/>
    </source>
</evidence>
<evidence type="ECO:0000259" key="1">
    <source>
        <dbReference type="Pfam" id="PF07583"/>
    </source>
</evidence>
<dbReference type="InterPro" id="IPR011444">
    <property type="entry name" value="DUF1549"/>
</dbReference>
<evidence type="ECO:0000259" key="2">
    <source>
        <dbReference type="Pfam" id="PF07587"/>
    </source>
</evidence>
<reference evidence="4 5" key="1">
    <citation type="submission" date="2019-03" db="EMBL/GenBank/DDBJ databases">
        <title>Deep-cultivation of Planctomycetes and their phenomic and genomic characterization uncovers novel biology.</title>
        <authorList>
            <person name="Wiegand S."/>
            <person name="Jogler M."/>
            <person name="Boedeker C."/>
            <person name="Pinto D."/>
            <person name="Vollmers J."/>
            <person name="Rivas-Marin E."/>
            <person name="Kohn T."/>
            <person name="Peeters S.H."/>
            <person name="Heuer A."/>
            <person name="Rast P."/>
            <person name="Oberbeckmann S."/>
            <person name="Bunk B."/>
            <person name="Jeske O."/>
            <person name="Meyerdierks A."/>
            <person name="Storesund J.E."/>
            <person name="Kallscheuer N."/>
            <person name="Luecker S."/>
            <person name="Lage O.M."/>
            <person name="Pohl T."/>
            <person name="Merkel B.J."/>
            <person name="Hornburger P."/>
            <person name="Mueller R.-W."/>
            <person name="Bruemmer F."/>
            <person name="Labrenz M."/>
            <person name="Spormann A.M."/>
            <person name="Op den Camp H."/>
            <person name="Overmann J."/>
            <person name="Amann R."/>
            <person name="Jetten M.S.M."/>
            <person name="Mascher T."/>
            <person name="Medema M.H."/>
            <person name="Devos D.P."/>
            <person name="Kaster A.-K."/>
            <person name="Ovreas L."/>
            <person name="Rohde M."/>
            <person name="Galperin M.Y."/>
            <person name="Jogler C."/>
        </authorList>
    </citation>
    <scope>NUCLEOTIDE SEQUENCE [LARGE SCALE GENOMIC DNA]</scope>
    <source>
        <strain evidence="4 5">V144</strain>
    </source>
</reference>
<dbReference type="AlphaFoldDB" id="A0A517VS09"/>
<dbReference type="PANTHER" id="PTHR35889">
    <property type="entry name" value="CYCLOINULO-OLIGOSACCHARIDE FRUCTANOTRANSFERASE-RELATED"/>
    <property type="match status" value="1"/>
</dbReference>
<feature type="domain" description="DUF1553" evidence="2">
    <location>
        <begin position="727"/>
        <end position="986"/>
    </location>
</feature>
<sequence>MMVVRTLALLSLCCGIFVVSLFQFSFAETKNSAQTELDFATVIRPLLSDGCFSCHGPDDEHREADLRLDLKETAFGSHDGHALIVPGKPLESLLYQRIISTNEDERMPPVDSGKKLSPSDIEKVRKWIEAGAPWASHWAFSPPEKATLPQVSEQHLVQNPIDAFILEKLEKEKLSFSPKADRTTLLRRLSLDLIGLPPSIEEVDQFLSDKRPDAYEKQVQRLLASPHYGERWGRIWLDAARYADSNGYEKDAPRNVWLYRDWVIDALNQNMPYNQFIIEQIAGDLLPNATQDQIVATGFMRNSMLNEEGGIDPEEFRMAAMFDRMDTIGKSVMGLTLQCGQCHTHKYDPLTQENYYQIFACINNSYEASIRGYTDEEQQQREKLFQKIRAIEKTLKAKTPDWSTKMAAWEQLVQQNQPQWTVLKLTNLDSNSQRYFEQEDQSVLAQGYAPSKFTSNFGATVDASEINAIKLELLNHPNLPAGGPGRSIEGLCALTDLKLTVENVKDPKQKTNVKFSEVTADFSNERQELSPKYGDKKGVRGFIGPVSYAIDGDNTTAWGIDAGPGRCNQPREAVFRAEKPFGYPEGTRFKVSLVQMHGGWNSDDNQSMNLGRFRISCTTSENAKADPVPDHVRQILLIPTAKRTAEQQNQVFSYWITTVPEWKTEVAQIESLWKQHPRGTTQLVYQERPATRKTHLLDRGDFLKKKQVVDPGVPDFLHALPQGTPINRLTFARWLVDRKSPTTARAIVNRVWQAYFGKGFVSTSEDLGSQGEAPTHRKLLDWMAVWFMDEGWDLKKLHTLIVTSRTYQQSSQVSPKLYEKDPYNRLFVRGPRYRVDAEIVRDIALKAGGLLNTEIGGPSVYPPAPAFLFQKPASYGPKTWNEDKDQDRYRRAIYTFRFRSVPYPMLQAFDAPNGDISTVRRSRSNTPSQALTTLNETLFLECATGLAEIILTQQENTDEGRIETAFRRCVSRRPSDSEKQLLTQFLTKQRNYFAKHSDEAKQIAATPKTKIPNTEFAAWVALSRVLLNMDETITKE</sequence>
<organism evidence="4 5">
    <name type="scientific">Gimesia aquarii</name>
    <dbReference type="NCBI Taxonomy" id="2527964"/>
    <lineage>
        <taxon>Bacteria</taxon>
        <taxon>Pseudomonadati</taxon>
        <taxon>Planctomycetota</taxon>
        <taxon>Planctomycetia</taxon>
        <taxon>Planctomycetales</taxon>
        <taxon>Planctomycetaceae</taxon>
        <taxon>Gimesia</taxon>
    </lineage>
</organism>
<dbReference type="EMBL" id="CP037920">
    <property type="protein sequence ID" value="QDT95729.1"/>
    <property type="molecule type" value="Genomic_DNA"/>
</dbReference>
<accession>A0A517VS09</accession>
<dbReference type="InterPro" id="IPR022655">
    <property type="entry name" value="DUF1553"/>
</dbReference>
<name>A0A517VS09_9PLAN</name>
<gene>
    <name evidence="4" type="ORF">V144x_11760</name>
</gene>
<dbReference type="Pfam" id="PF07635">
    <property type="entry name" value="PSCyt1"/>
    <property type="match status" value="1"/>
</dbReference>
<dbReference type="Pfam" id="PF07583">
    <property type="entry name" value="PSCyt2"/>
    <property type="match status" value="1"/>
</dbReference>
<dbReference type="Pfam" id="PF07587">
    <property type="entry name" value="PSD1"/>
    <property type="match status" value="1"/>
</dbReference>